<reference evidence="1 2" key="1">
    <citation type="journal article" date="2021" name="ISME J.">
        <title>Genomic evolution of the class Acidithiobacillia: deep-branching Proteobacteria living in extreme acidic conditions.</title>
        <authorList>
            <person name="Moya-Beltran A."/>
            <person name="Beard S."/>
            <person name="Rojas-Villalobos C."/>
            <person name="Issotta F."/>
            <person name="Gallardo Y."/>
            <person name="Ulloa R."/>
            <person name="Giaveno A."/>
            <person name="Degli Esposti M."/>
            <person name="Johnson D.B."/>
            <person name="Quatrini R."/>
        </authorList>
    </citation>
    <scope>NUCLEOTIDE SEQUENCE [LARGE SCALE GENOMIC DNA]</scope>
    <source>
        <strain evidence="1 2">CF3</strain>
    </source>
</reference>
<dbReference type="Proteomes" id="UP001196097">
    <property type="component" value="Chromosome"/>
</dbReference>
<proteinExistence type="predicted"/>
<gene>
    <name evidence="1" type="ORF">HF292_008530</name>
</gene>
<protein>
    <submittedName>
        <fullName evidence="1">Type II toxin-antitoxin system RelE/ParE family toxin</fullName>
    </submittedName>
</protein>
<dbReference type="EMBL" id="CP130946">
    <property type="protein sequence ID" value="XRP71859.1"/>
    <property type="molecule type" value="Genomic_DNA"/>
</dbReference>
<name>A0ACD5IGR5_9PROT</name>
<organism evidence="1 2">
    <name type="scientific">Acidithiobacillus ferruginosus</name>
    <dbReference type="NCBI Taxonomy" id="3063951"/>
    <lineage>
        <taxon>Bacteria</taxon>
        <taxon>Pseudomonadati</taxon>
        <taxon>Pseudomonadota</taxon>
        <taxon>Acidithiobacillia</taxon>
        <taxon>Acidithiobacillales</taxon>
        <taxon>Acidithiobacillaceae</taxon>
        <taxon>Acidithiobacillus</taxon>
    </lineage>
</organism>
<keyword evidence="2" id="KW-1185">Reference proteome</keyword>
<evidence type="ECO:0000313" key="1">
    <source>
        <dbReference type="EMBL" id="XRP71859.1"/>
    </source>
</evidence>
<accession>A0ACD5IGR5</accession>
<sequence length="116" mass="13032">MKALAWIGSARKDLKALPEEVQDIFGYALFLAQTGEKHDQAKPFKGFGSAGVLEVVEDHKGNTYRAVYTVRFEHVVYVLHCFQKKSTQGKATPKPDMDLIHTRLQAAEKDARGRTQ</sequence>
<evidence type="ECO:0000313" key="2">
    <source>
        <dbReference type="Proteomes" id="UP001196097"/>
    </source>
</evidence>